<protein>
    <submittedName>
        <fullName evidence="6">TOG array regulator of axonemal microtubules 1</fullName>
    </submittedName>
</protein>
<feature type="compositionally biased region" description="Polar residues" evidence="4">
    <location>
        <begin position="1176"/>
        <end position="1186"/>
    </location>
</feature>
<dbReference type="GO" id="GO:0008017">
    <property type="term" value="F:microtubule binding"/>
    <property type="evidence" value="ECO:0007669"/>
    <property type="project" value="TreeGrafter"/>
</dbReference>
<dbReference type="PANTHER" id="PTHR21567">
    <property type="entry name" value="CLASP"/>
    <property type="match status" value="1"/>
</dbReference>
<dbReference type="InterPro" id="IPR016024">
    <property type="entry name" value="ARM-type_fold"/>
</dbReference>
<evidence type="ECO:0000256" key="2">
    <source>
        <dbReference type="ARBA" id="ARBA00022490"/>
    </source>
</evidence>
<dbReference type="InterPro" id="IPR048491">
    <property type="entry name" value="XMAP215_CLASP_TOG"/>
</dbReference>
<reference evidence="6" key="5">
    <citation type="submission" date="2025-09" db="UniProtKB">
        <authorList>
            <consortium name="Ensembl"/>
        </authorList>
    </citation>
    <scope>IDENTIFICATION</scope>
</reference>
<dbReference type="InterPro" id="IPR011989">
    <property type="entry name" value="ARM-like"/>
</dbReference>
<reference evidence="7" key="2">
    <citation type="journal article" date="2007" name="PLoS Biol.">
        <title>Survey sequencing and comparative analysis of the elephant shark (Callorhinchus milii) genome.</title>
        <authorList>
            <person name="Venkatesh B."/>
            <person name="Kirkness E.F."/>
            <person name="Loh Y.H."/>
            <person name="Halpern A.L."/>
            <person name="Lee A.P."/>
            <person name="Johnson J."/>
            <person name="Dandona N."/>
            <person name="Viswanathan L.D."/>
            <person name="Tay A."/>
            <person name="Venter J.C."/>
            <person name="Strausberg R.L."/>
            <person name="Brenner S."/>
        </authorList>
    </citation>
    <scope>NUCLEOTIDE SEQUENCE [LARGE SCALE GENOMIC DNA]</scope>
</reference>
<dbReference type="Proteomes" id="UP000314986">
    <property type="component" value="Unassembled WGS sequence"/>
</dbReference>
<dbReference type="GO" id="GO:0005929">
    <property type="term" value="C:cilium"/>
    <property type="evidence" value="ECO:0007669"/>
    <property type="project" value="TreeGrafter"/>
</dbReference>
<feature type="compositionally biased region" description="Polar residues" evidence="4">
    <location>
        <begin position="988"/>
        <end position="999"/>
    </location>
</feature>
<reference evidence="6" key="4">
    <citation type="submission" date="2025-08" db="UniProtKB">
        <authorList>
            <consortium name="Ensembl"/>
        </authorList>
    </citation>
    <scope>IDENTIFICATION</scope>
</reference>
<organism evidence="6 7">
    <name type="scientific">Callorhinchus milii</name>
    <name type="common">Ghost shark</name>
    <dbReference type="NCBI Taxonomy" id="7868"/>
    <lineage>
        <taxon>Eukaryota</taxon>
        <taxon>Metazoa</taxon>
        <taxon>Chordata</taxon>
        <taxon>Craniata</taxon>
        <taxon>Vertebrata</taxon>
        <taxon>Chondrichthyes</taxon>
        <taxon>Holocephali</taxon>
        <taxon>Chimaeriformes</taxon>
        <taxon>Callorhinchidae</taxon>
        <taxon>Callorhinchus</taxon>
    </lineage>
</organism>
<feature type="region of interest" description="Disordered" evidence="4">
    <location>
        <begin position="1551"/>
        <end position="1589"/>
    </location>
</feature>
<accession>A0A4W3GT38</accession>
<dbReference type="Pfam" id="PF12348">
    <property type="entry name" value="CLASP_N"/>
    <property type="match status" value="1"/>
</dbReference>
<feature type="region of interest" description="Disordered" evidence="4">
    <location>
        <begin position="951"/>
        <end position="1035"/>
    </location>
</feature>
<keyword evidence="7" id="KW-1185">Reference proteome</keyword>
<evidence type="ECO:0000256" key="3">
    <source>
        <dbReference type="ARBA" id="ARBA00023212"/>
    </source>
</evidence>
<dbReference type="Gene3D" id="1.25.10.10">
    <property type="entry name" value="Leucine-rich Repeat Variant"/>
    <property type="match status" value="4"/>
</dbReference>
<reference evidence="7" key="3">
    <citation type="journal article" date="2014" name="Nature">
        <title>Elephant shark genome provides unique insights into gnathostome evolution.</title>
        <authorList>
            <consortium name="International Elephant Shark Genome Sequencing Consortium"/>
            <person name="Venkatesh B."/>
            <person name="Lee A.P."/>
            <person name="Ravi V."/>
            <person name="Maurya A.K."/>
            <person name="Lian M.M."/>
            <person name="Swann J.B."/>
            <person name="Ohta Y."/>
            <person name="Flajnik M.F."/>
            <person name="Sutoh Y."/>
            <person name="Kasahara M."/>
            <person name="Hoon S."/>
            <person name="Gangu V."/>
            <person name="Roy S.W."/>
            <person name="Irimia M."/>
            <person name="Korzh V."/>
            <person name="Kondrychyn I."/>
            <person name="Lim Z.W."/>
            <person name="Tay B.H."/>
            <person name="Tohari S."/>
            <person name="Kong K.W."/>
            <person name="Ho S."/>
            <person name="Lorente-Galdos B."/>
            <person name="Quilez J."/>
            <person name="Marques-Bonet T."/>
            <person name="Raney B.J."/>
            <person name="Ingham P.W."/>
            <person name="Tay A."/>
            <person name="Hillier L.W."/>
            <person name="Minx P."/>
            <person name="Boehm T."/>
            <person name="Wilson R.K."/>
            <person name="Brenner S."/>
            <person name="Warren W.C."/>
        </authorList>
    </citation>
    <scope>NUCLEOTIDE SEQUENCE [LARGE SCALE GENOMIC DNA]</scope>
</reference>
<reference evidence="7" key="1">
    <citation type="journal article" date="2006" name="Science">
        <title>Ancient noncoding elements conserved in the human genome.</title>
        <authorList>
            <person name="Venkatesh B."/>
            <person name="Kirkness E.F."/>
            <person name="Loh Y.H."/>
            <person name="Halpern A.L."/>
            <person name="Lee A.P."/>
            <person name="Johnson J."/>
            <person name="Dandona N."/>
            <person name="Viswanathan L.D."/>
            <person name="Tay A."/>
            <person name="Venter J.C."/>
            <person name="Strausberg R.L."/>
            <person name="Brenner S."/>
        </authorList>
    </citation>
    <scope>NUCLEOTIDE SEQUENCE [LARGE SCALE GENOMIC DNA]</scope>
</reference>
<dbReference type="OMA" id="DELCHAT"/>
<feature type="compositionally biased region" description="Low complexity" evidence="4">
    <location>
        <begin position="974"/>
        <end position="987"/>
    </location>
</feature>
<dbReference type="GO" id="GO:0000226">
    <property type="term" value="P:microtubule cytoskeleton organization"/>
    <property type="evidence" value="ECO:0007669"/>
    <property type="project" value="TreeGrafter"/>
</dbReference>
<feature type="region of interest" description="Disordered" evidence="4">
    <location>
        <begin position="1154"/>
        <end position="1224"/>
    </location>
</feature>
<feature type="domain" description="TOG" evidence="5">
    <location>
        <begin position="1318"/>
        <end position="1554"/>
    </location>
</feature>
<feature type="region of interest" description="Disordered" evidence="4">
    <location>
        <begin position="1259"/>
        <end position="1297"/>
    </location>
</feature>
<dbReference type="InterPro" id="IPR034085">
    <property type="entry name" value="TOG"/>
</dbReference>
<evidence type="ECO:0000313" key="7">
    <source>
        <dbReference type="Proteomes" id="UP000314986"/>
    </source>
</evidence>
<sequence length="1844" mass="203939">MAGSVARFVPPAFKRQQLSCTGGQDRDSRGNVAPRDTFMSGGSNGSRSPAPSLSGLLGSSSPSRVMEEDALLRQLGAQSSSRRAEALRTLRNNIQQNAGRLVFGNKKALFSTLSEVLVDARKDVRISCIQLVSEIVQGSEWDLDHCRAAVLPKLIWCLRDDSPTVRKELVQTLHVYLKCTKITEDVLFALIEHGLENYDPSVRRATAVILPILLTKEFNSESLFAVTLCLAKKLNGGNVDDPFTAFATMGRIKRHVGDQEFNSYLKRLPPTLRRDYNKLTEIQFEPHTNLNGRDVQEIEPSRNLKTSLRFRRGSVGSVQDVPLCRELSKDLSNLEFGIIPQELYVRLLDHDDYKTRAHAVEELKNVLSDLNFNSLSFPAILGFIGFLSNLLDDSNFKVVHGTLEIINLLVVKLNHDVVNYLKPITSTTVKVLGDNKAVTKQEYMKVFMGLMKQVGPQRVLDMLLDNIKHKNSRVREEVLNIVIASLLTHPSEDFDLPSLCRTVAPTLTDSKRRIRHAALEAFAVLASSIGTNRTFLVKAVDAVEIQEDGDGLMAAVQARLARRTLPKLTSQGLVEYAIPMPTSAHGRGVQIPLGSDTEWLLATGRTGSAHGDQETDFWNYGSPSPISDECISSRRVLSAGRGKNKLPWENANSVTRGSIQQARLPNTAPIEQVQPYNDVQQTSKLRTIQLMQAADDIFFTRKSNVRSAKLNEGLDFNLESNLDGLRNSGFGESPQSRPSGKRGLLGYSRMLHTQSTSVDSDLQYFGIGNHLPQDKANTSPVHTSITGGVLKKIHEPSFHELNLTFSNSWPNKQFEGLHKPSPQRKLINHLSEELPILGDSLQETRSPIPLKPTLVKSMSSRRGLIPTKPVPPIPRGTSPMVEAEIAIFGNRKGTSKPDSEQIWEEDGGKKIDDNLKLDLSSLDYKEDEADHEEMMISLKSLRNSAAKKRAKLSSSTSDIESPDSDLKLELGVDSTSRTSSPYTSTYTESGVYSQESLTSPFPCDKKITSDSSSRLGSKQRLGGVPSGKARLPASVENSSVSGVTLRDKATSDVSIIGQRMSYRNGILDSEEDKRIEVSSLGSKFHSKEQQKTLTSNKAVRGLTGSTISMQQMNSHDVTSGSEDSVVIVGKGVFGSALMAPLTCSQATISALDNEDDISSPRHKIEPPSGIYGRGVHQNSHTSIVTSESEREICMSKSARDKTKQRKREGNEHPAEQGDQEYKDHENREEHLRLKNMEPNKMGTESLSISGDVLLKNDYSPGETSHLSPTHLKRTSSIRKNRTPNSPNSGENSPLSRVTMRKDQMPSIAHSPDVVDPAELRPFSKPEVALSEALKQLADDDWEKKIEGLNCFRSLCTYHPDAIIARLHETVFAAVQEVKNLRSGVSRVAILGVADMFTTLKKNMDQELDNTVRTLLHKAGESSIFIREDVDKALNAMIVNVTPARALSSLISGGLNHLNPVVRKCAALHLSNLLERMEPSRLLPGIKDVTDRIIPAVAKFVQDVSPETRYYGRKMLFLMMSSHHDFDKVLEKHLTPKDLPCIRDTVSNLQQKGLGEMPLDTPSAKGRRSHPSSGGSFRASASSREVHSLTGRDTAEGVINLRDYTWKPTQRNLIENAEYIKDITNLLGAKDFRDRSRGIEQLVTNCQNNQDLVITNIVKIFDAFRPRLHDFNSKVNQMALEAMRKIIPLLKENLGQVLNIVVPAIVDNNLNSKNPGIYNAAISVVQTLIHHIDNSLLLQLFCNKALFLNGKAKQDMTEKLADIVPELYTRKPQVVEQKVLPVLWHLLGNMTNSGSIPGSGGNIRVAAVKLANVLFAAMGQNLIDQASNQQQNIGKTLQDLLDYNP</sequence>
<dbReference type="Pfam" id="PF21041">
    <property type="entry name" value="XMAP215_CLASP_TOG"/>
    <property type="match status" value="1"/>
</dbReference>
<proteinExistence type="predicted"/>
<dbReference type="SMART" id="SM01349">
    <property type="entry name" value="TOG"/>
    <property type="match status" value="4"/>
</dbReference>
<dbReference type="InterPro" id="IPR024395">
    <property type="entry name" value="CLASP_N_dom"/>
</dbReference>
<evidence type="ECO:0000256" key="1">
    <source>
        <dbReference type="ARBA" id="ARBA00004245"/>
    </source>
</evidence>
<keyword evidence="2" id="KW-0963">Cytoplasm</keyword>
<feature type="domain" description="TOG" evidence="5">
    <location>
        <begin position="1606"/>
        <end position="1835"/>
    </location>
</feature>
<dbReference type="GO" id="GO:0005881">
    <property type="term" value="C:cytoplasmic microtubule"/>
    <property type="evidence" value="ECO:0007669"/>
    <property type="project" value="TreeGrafter"/>
</dbReference>
<dbReference type="Ensembl" id="ENSCMIT00000006346.1">
    <property type="protein sequence ID" value="ENSCMIP00000006140.1"/>
    <property type="gene ID" value="ENSCMIG00000003535.1"/>
</dbReference>
<feature type="compositionally biased region" description="Basic residues" evidence="4">
    <location>
        <begin position="1270"/>
        <end position="1281"/>
    </location>
</feature>
<feature type="domain" description="TOG" evidence="5">
    <location>
        <begin position="330"/>
        <end position="562"/>
    </location>
</feature>
<evidence type="ECO:0000256" key="4">
    <source>
        <dbReference type="SAM" id="MobiDB-lite"/>
    </source>
</evidence>
<dbReference type="STRING" id="7868.ENSCMIP00000006140"/>
<comment type="subcellular location">
    <subcellularLocation>
        <location evidence="1">Cytoplasm</location>
        <location evidence="1">Cytoskeleton</location>
    </subcellularLocation>
</comment>
<name>A0A4W3GT38_CALMI</name>
<feature type="compositionally biased region" description="Low complexity" evidence="4">
    <location>
        <begin position="45"/>
        <end position="61"/>
    </location>
</feature>
<dbReference type="SUPFAM" id="SSF48371">
    <property type="entry name" value="ARM repeat"/>
    <property type="match status" value="2"/>
</dbReference>
<feature type="compositionally biased region" description="Polar residues" evidence="4">
    <location>
        <begin position="1282"/>
        <end position="1295"/>
    </location>
</feature>
<feature type="region of interest" description="Disordered" evidence="4">
    <location>
        <begin position="16"/>
        <end position="61"/>
    </location>
</feature>
<evidence type="ECO:0000259" key="5">
    <source>
        <dbReference type="SMART" id="SM01349"/>
    </source>
</evidence>
<feature type="compositionally biased region" description="Low complexity" evidence="4">
    <location>
        <begin position="1571"/>
        <end position="1582"/>
    </location>
</feature>
<dbReference type="GeneTree" id="ENSGT00940000158712"/>
<dbReference type="PANTHER" id="PTHR21567:SF87">
    <property type="entry name" value="CRESCERIN-LIKE PROTEIN CHE-12"/>
    <property type="match status" value="1"/>
</dbReference>
<dbReference type="InParanoid" id="A0A4W3GT38"/>
<keyword evidence="3" id="KW-0206">Cytoskeleton</keyword>
<feature type="domain" description="TOG" evidence="5">
    <location>
        <begin position="60"/>
        <end position="289"/>
    </location>
</feature>
<feature type="compositionally biased region" description="Basic and acidic residues" evidence="4">
    <location>
        <begin position="1187"/>
        <end position="1224"/>
    </location>
</feature>
<evidence type="ECO:0000313" key="6">
    <source>
        <dbReference type="Ensembl" id="ENSCMIP00000006140.1"/>
    </source>
</evidence>